<dbReference type="RefSeq" id="XP_027612303.1">
    <property type="nucleotide sequence ID" value="XM_027756502.1"/>
</dbReference>
<name>A0A401GGT2_9APHY</name>
<dbReference type="EMBL" id="BFAD01000003">
    <property type="protein sequence ID" value="GBE81390.1"/>
    <property type="molecule type" value="Genomic_DNA"/>
</dbReference>
<keyword evidence="3" id="KW-1185">Reference proteome</keyword>
<gene>
    <name evidence="2" type="ORF">SCP_0311190</name>
</gene>
<proteinExistence type="predicted"/>
<dbReference type="Proteomes" id="UP000287166">
    <property type="component" value="Unassembled WGS sequence"/>
</dbReference>
<evidence type="ECO:0000256" key="1">
    <source>
        <dbReference type="SAM" id="MobiDB-lite"/>
    </source>
</evidence>
<accession>A0A401GGT2</accession>
<organism evidence="2 3">
    <name type="scientific">Sparassis crispa</name>
    <dbReference type="NCBI Taxonomy" id="139825"/>
    <lineage>
        <taxon>Eukaryota</taxon>
        <taxon>Fungi</taxon>
        <taxon>Dikarya</taxon>
        <taxon>Basidiomycota</taxon>
        <taxon>Agaricomycotina</taxon>
        <taxon>Agaricomycetes</taxon>
        <taxon>Polyporales</taxon>
        <taxon>Sparassidaceae</taxon>
        <taxon>Sparassis</taxon>
    </lineage>
</organism>
<dbReference type="GeneID" id="38778307"/>
<dbReference type="AlphaFoldDB" id="A0A401GGT2"/>
<dbReference type="InParanoid" id="A0A401GGT2"/>
<evidence type="ECO:0000313" key="3">
    <source>
        <dbReference type="Proteomes" id="UP000287166"/>
    </source>
</evidence>
<reference evidence="2 3" key="1">
    <citation type="journal article" date="2018" name="Sci. Rep.">
        <title>Genome sequence of the cauliflower mushroom Sparassis crispa (Hanabiratake) and its association with beneficial usage.</title>
        <authorList>
            <person name="Kiyama R."/>
            <person name="Furutani Y."/>
            <person name="Kawaguchi K."/>
            <person name="Nakanishi T."/>
        </authorList>
    </citation>
    <scope>NUCLEOTIDE SEQUENCE [LARGE SCALE GENOMIC DNA]</scope>
</reference>
<evidence type="ECO:0000313" key="2">
    <source>
        <dbReference type="EMBL" id="GBE81390.1"/>
    </source>
</evidence>
<comment type="caution">
    <text evidence="2">The sequence shown here is derived from an EMBL/GenBank/DDBJ whole genome shotgun (WGS) entry which is preliminary data.</text>
</comment>
<protein>
    <submittedName>
        <fullName evidence="2">Uncharacterized protein</fullName>
    </submittedName>
</protein>
<dbReference type="OrthoDB" id="3258172at2759"/>
<feature type="region of interest" description="Disordered" evidence="1">
    <location>
        <begin position="139"/>
        <end position="162"/>
    </location>
</feature>
<sequence length="226" mass="24569">MSQQPETATVVRLSSITPELVARKLRVAGRLFTYIADSSTLLIADGENALFVDVSLCLSPWQSYLWLQENNGTLFALGYLEQVQDPIPLPTLPHHARPTAVDPYLVLSALVVDHVPDLDLELWNSVAERTEQLRLKVEPRDGGSTAVAAAPASTGNPPAIQNVDPLPASKQMPMPDCSATPSDIKQFTLNTSLPAKKQQRRASIVVPHNLRTRFVDTIPSDAAGSM</sequence>